<dbReference type="PROSITE" id="PS01124">
    <property type="entry name" value="HTH_ARAC_FAMILY_2"/>
    <property type="match status" value="1"/>
</dbReference>
<dbReference type="InterPro" id="IPR037923">
    <property type="entry name" value="HTH-like"/>
</dbReference>
<proteinExistence type="predicted"/>
<keyword evidence="2" id="KW-0238">DNA-binding</keyword>
<organism evidence="6 7">
    <name type="scientific">Variovorax terrae</name>
    <dbReference type="NCBI Taxonomy" id="2923278"/>
    <lineage>
        <taxon>Bacteria</taxon>
        <taxon>Pseudomonadati</taxon>
        <taxon>Pseudomonadota</taxon>
        <taxon>Betaproteobacteria</taxon>
        <taxon>Burkholderiales</taxon>
        <taxon>Comamonadaceae</taxon>
        <taxon>Variovorax</taxon>
    </lineage>
</organism>
<dbReference type="InterPro" id="IPR009057">
    <property type="entry name" value="Homeodomain-like_sf"/>
</dbReference>
<evidence type="ECO:0000256" key="1">
    <source>
        <dbReference type="ARBA" id="ARBA00023015"/>
    </source>
</evidence>
<dbReference type="InterPro" id="IPR003313">
    <property type="entry name" value="AraC-bd"/>
</dbReference>
<dbReference type="Gene3D" id="1.10.10.60">
    <property type="entry name" value="Homeodomain-like"/>
    <property type="match status" value="1"/>
</dbReference>
<feature type="domain" description="HTH araC/xylS-type" evidence="5">
    <location>
        <begin position="178"/>
        <end position="275"/>
    </location>
</feature>
<accession>A0A9X1VZW1</accession>
<dbReference type="Proteomes" id="UP001139447">
    <property type="component" value="Unassembled WGS sequence"/>
</dbReference>
<sequence length="278" mass="30762">MRSAVSTPQDWARFRPGALDGITLMNAHFTEHAFERHSHETYSVGLTLSGVQTFHCGGSQHASLRGDIILFNPDEAHDGRRGTREGFGYAMLYVPQQVMDECRDREAGIDAAVHFATPLVRDAEMGRALYRAIGAMGQAQESLRAQELTRTALTRLLQRHGERPAPPGGRAAGSARMNRVRDYLCAHFDEDLTVDALAREAGLSRVHLTRAFARQFGVPPHLYLNAVRIRRAQEAMRSGRPLAEVALACGFADQSHFSRRFKGSVGLSPGAWLRQMQA</sequence>
<dbReference type="AlphaFoldDB" id="A0A9X1VZW1"/>
<dbReference type="InterPro" id="IPR018060">
    <property type="entry name" value="HTH_AraC"/>
</dbReference>
<protein>
    <submittedName>
        <fullName evidence="6">AraC family transcriptional regulator</fullName>
    </submittedName>
</protein>
<dbReference type="EMBL" id="JALGBI010000001">
    <property type="protein sequence ID" value="MCJ0763523.1"/>
    <property type="molecule type" value="Genomic_DNA"/>
</dbReference>
<evidence type="ECO:0000256" key="3">
    <source>
        <dbReference type="ARBA" id="ARBA00023159"/>
    </source>
</evidence>
<comment type="caution">
    <text evidence="6">The sequence shown here is derived from an EMBL/GenBank/DDBJ whole genome shotgun (WGS) entry which is preliminary data.</text>
</comment>
<evidence type="ECO:0000313" key="6">
    <source>
        <dbReference type="EMBL" id="MCJ0763523.1"/>
    </source>
</evidence>
<name>A0A9X1VZW1_9BURK</name>
<keyword evidence="3" id="KW-0010">Activator</keyword>
<reference evidence="6" key="1">
    <citation type="submission" date="2022-03" db="EMBL/GenBank/DDBJ databases">
        <authorList>
            <person name="Woo C.Y."/>
        </authorList>
    </citation>
    <scope>NUCLEOTIDE SEQUENCE</scope>
    <source>
        <strain evidence="6">CYS-02</strain>
    </source>
</reference>
<dbReference type="Pfam" id="PF02311">
    <property type="entry name" value="AraC_binding"/>
    <property type="match status" value="1"/>
</dbReference>
<gene>
    <name evidence="6" type="ORF">MMF98_09910</name>
</gene>
<evidence type="ECO:0000256" key="4">
    <source>
        <dbReference type="ARBA" id="ARBA00023163"/>
    </source>
</evidence>
<dbReference type="PRINTS" id="PR00032">
    <property type="entry name" value="HTHARAC"/>
</dbReference>
<dbReference type="InterPro" id="IPR020449">
    <property type="entry name" value="Tscrpt_reg_AraC-type_HTH"/>
</dbReference>
<evidence type="ECO:0000256" key="2">
    <source>
        <dbReference type="ARBA" id="ARBA00023125"/>
    </source>
</evidence>
<dbReference type="SMART" id="SM00342">
    <property type="entry name" value="HTH_ARAC"/>
    <property type="match status" value="1"/>
</dbReference>
<dbReference type="GO" id="GO:0003700">
    <property type="term" value="F:DNA-binding transcription factor activity"/>
    <property type="evidence" value="ECO:0007669"/>
    <property type="project" value="InterPro"/>
</dbReference>
<keyword evidence="7" id="KW-1185">Reference proteome</keyword>
<dbReference type="SUPFAM" id="SSF51215">
    <property type="entry name" value="Regulatory protein AraC"/>
    <property type="match status" value="1"/>
</dbReference>
<dbReference type="GO" id="GO:0043565">
    <property type="term" value="F:sequence-specific DNA binding"/>
    <property type="evidence" value="ECO:0007669"/>
    <property type="project" value="InterPro"/>
</dbReference>
<dbReference type="PANTHER" id="PTHR46796">
    <property type="entry name" value="HTH-TYPE TRANSCRIPTIONAL ACTIVATOR RHAS-RELATED"/>
    <property type="match status" value="1"/>
</dbReference>
<dbReference type="Pfam" id="PF12833">
    <property type="entry name" value="HTH_18"/>
    <property type="match status" value="1"/>
</dbReference>
<keyword evidence="4" id="KW-0804">Transcription</keyword>
<keyword evidence="1" id="KW-0805">Transcription regulation</keyword>
<evidence type="ECO:0000259" key="5">
    <source>
        <dbReference type="PROSITE" id="PS01124"/>
    </source>
</evidence>
<evidence type="ECO:0000313" key="7">
    <source>
        <dbReference type="Proteomes" id="UP001139447"/>
    </source>
</evidence>
<dbReference type="InterPro" id="IPR050204">
    <property type="entry name" value="AraC_XylS_family_regulators"/>
</dbReference>
<dbReference type="PANTHER" id="PTHR46796:SF2">
    <property type="entry name" value="TRANSCRIPTIONAL REGULATORY PROTEIN"/>
    <property type="match status" value="1"/>
</dbReference>
<dbReference type="RefSeq" id="WP_243306112.1">
    <property type="nucleotide sequence ID" value="NZ_JALGBI010000001.1"/>
</dbReference>
<dbReference type="SUPFAM" id="SSF46689">
    <property type="entry name" value="Homeodomain-like"/>
    <property type="match status" value="2"/>
</dbReference>